<keyword evidence="1" id="KW-0812">Transmembrane</keyword>
<name>A0A2U8H0P4_9RHOO</name>
<dbReference type="EMBL" id="CP022188">
    <property type="protein sequence ID" value="AWI79512.1"/>
    <property type="molecule type" value="Genomic_DNA"/>
</dbReference>
<dbReference type="OrthoDB" id="370375at2"/>
<dbReference type="InterPro" id="IPR021218">
    <property type="entry name" value="DUF2784"/>
</dbReference>
<evidence type="ECO:0000256" key="1">
    <source>
        <dbReference type="SAM" id="Phobius"/>
    </source>
</evidence>
<sequence length="134" mass="15359">MPYKALADAVLLLHFGVVLFVVLGLPAIIIGNRAGWSWVNGFWLRLSHLLAIVVVALQAWLGQYCPLTILESWLRTQDGQSAYSRSFVEHWVQRVLYYEAPLWVFALIYTGFGLLVAWAWRRYPPQAASEIKRL</sequence>
<evidence type="ECO:0008006" key="4">
    <source>
        <dbReference type="Google" id="ProtNLM"/>
    </source>
</evidence>
<dbReference type="AlphaFoldDB" id="A0A2U8H0P4"/>
<keyword evidence="1" id="KW-1133">Transmembrane helix</keyword>
<evidence type="ECO:0000313" key="2">
    <source>
        <dbReference type="EMBL" id="AWI79512.1"/>
    </source>
</evidence>
<evidence type="ECO:0000313" key="3">
    <source>
        <dbReference type="Proteomes" id="UP000244902"/>
    </source>
</evidence>
<gene>
    <name evidence="2" type="ORF">CEW87_09095</name>
</gene>
<organism evidence="2 3">
    <name type="scientific">Parazoarcus communis</name>
    <dbReference type="NCBI Taxonomy" id="41977"/>
    <lineage>
        <taxon>Bacteria</taxon>
        <taxon>Pseudomonadati</taxon>
        <taxon>Pseudomonadota</taxon>
        <taxon>Betaproteobacteria</taxon>
        <taxon>Rhodocyclales</taxon>
        <taxon>Zoogloeaceae</taxon>
        <taxon>Parazoarcus</taxon>
    </lineage>
</organism>
<protein>
    <recommendedName>
        <fullName evidence="4">DUF2784 domain-containing protein</fullName>
    </recommendedName>
</protein>
<dbReference type="Proteomes" id="UP000244902">
    <property type="component" value="Chromosome"/>
</dbReference>
<accession>A0A2U8H0P4</accession>
<feature type="transmembrane region" description="Helical" evidence="1">
    <location>
        <begin position="100"/>
        <end position="120"/>
    </location>
</feature>
<reference evidence="2 3" key="1">
    <citation type="submission" date="2017-06" db="EMBL/GenBank/DDBJ databases">
        <title>Azoarcus sp. TSNA42 complete genome sequence.</title>
        <authorList>
            <person name="Woo J.-H."/>
            <person name="Kim H.-S."/>
        </authorList>
    </citation>
    <scope>NUCLEOTIDE SEQUENCE [LARGE SCALE GENOMIC DNA]</scope>
    <source>
        <strain evidence="2 3">TSNA42</strain>
    </source>
</reference>
<dbReference type="Pfam" id="PF10861">
    <property type="entry name" value="DUF2784"/>
    <property type="match status" value="1"/>
</dbReference>
<proteinExistence type="predicted"/>
<dbReference type="RefSeq" id="WP_108972421.1">
    <property type="nucleotide sequence ID" value="NZ_CP022188.1"/>
</dbReference>
<feature type="transmembrane region" description="Helical" evidence="1">
    <location>
        <begin position="42"/>
        <end position="61"/>
    </location>
</feature>
<keyword evidence="1" id="KW-0472">Membrane</keyword>
<feature type="transmembrane region" description="Helical" evidence="1">
    <location>
        <begin position="12"/>
        <end position="30"/>
    </location>
</feature>